<dbReference type="GO" id="GO:0003714">
    <property type="term" value="F:transcription corepressor activity"/>
    <property type="evidence" value="ECO:0007669"/>
    <property type="project" value="InterPro"/>
</dbReference>
<evidence type="ECO:0000313" key="2">
    <source>
        <dbReference type="RefSeq" id="XP_045377919.1"/>
    </source>
</evidence>
<dbReference type="AlphaFoldDB" id="A0A9W3GFE2"/>
<reference evidence="2" key="1">
    <citation type="submission" date="2025-08" db="UniProtKB">
        <authorList>
            <consortium name="RefSeq"/>
        </authorList>
    </citation>
    <scope>IDENTIFICATION</scope>
    <source>
        <tissue evidence="2">Blood</tissue>
    </source>
</reference>
<dbReference type="GO" id="GO:0070370">
    <property type="term" value="P:cellular heat acclimation"/>
    <property type="evidence" value="ECO:0007669"/>
    <property type="project" value="TreeGrafter"/>
</dbReference>
<accession>A0A9W3GFE2</accession>
<dbReference type="RefSeq" id="XP_045377919.1">
    <property type="nucleotide sequence ID" value="XM_045521963.1"/>
</dbReference>
<organism evidence="2">
    <name type="scientific">Camelus bactrianus</name>
    <name type="common">Bactrian camel</name>
    <dbReference type="NCBI Taxonomy" id="9837"/>
    <lineage>
        <taxon>Eukaryota</taxon>
        <taxon>Metazoa</taxon>
        <taxon>Chordata</taxon>
        <taxon>Craniata</taxon>
        <taxon>Vertebrata</taxon>
        <taxon>Euteleostomi</taxon>
        <taxon>Mammalia</taxon>
        <taxon>Eutheria</taxon>
        <taxon>Laurasiatheria</taxon>
        <taxon>Artiodactyla</taxon>
        <taxon>Tylopoda</taxon>
        <taxon>Camelidae</taxon>
        <taxon>Camelus</taxon>
    </lineage>
</organism>
<gene>
    <name evidence="2" type="primary">HSBP1L1</name>
</gene>
<protein>
    <submittedName>
        <fullName evidence="2">Heat shock factor-binding protein 1-like protein 1</fullName>
    </submittedName>
</protein>
<comment type="similarity">
    <text evidence="1">Belongs to the HSBP1 family.</text>
</comment>
<dbReference type="PANTHER" id="PTHR19424">
    <property type="entry name" value="HEAT SHOCK FACTOR BINDING PROTEIN 1"/>
    <property type="match status" value="1"/>
</dbReference>
<dbReference type="Gene3D" id="1.20.5.430">
    <property type="match status" value="1"/>
</dbReference>
<dbReference type="InterPro" id="IPR009643">
    <property type="entry name" value="HS1-bd"/>
</dbReference>
<evidence type="ECO:0000256" key="1">
    <source>
        <dbReference type="ARBA" id="ARBA00006349"/>
    </source>
</evidence>
<sequence>PGLWGSLPRPRGYLTSGAQKYAEGRGVQARLGAGGSLLWGNESPPCRLEPLKVHLSLPAQASSSQDWPPQAENLFKELQEHFQALAATLNLRMEEMGGWIEDLQKNVNDLMVQAGIESSVAEQMT</sequence>
<dbReference type="CTD" id="440498"/>
<dbReference type="PANTHER" id="PTHR19424:SF4">
    <property type="entry name" value="HEAT SHOCK FACTOR-BINDING PROTEIN 1-LIKE PROTEIN 1"/>
    <property type="match status" value="1"/>
</dbReference>
<feature type="non-terminal residue" evidence="2">
    <location>
        <position position="1"/>
    </location>
</feature>
<proteinExistence type="inferred from homology"/>
<dbReference type="GO" id="GO:0005829">
    <property type="term" value="C:cytosol"/>
    <property type="evidence" value="ECO:0007669"/>
    <property type="project" value="TreeGrafter"/>
</dbReference>
<name>A0A9W3GFE2_CAMBA</name>
<dbReference type="Pfam" id="PF06825">
    <property type="entry name" value="HSBP1"/>
    <property type="match status" value="1"/>
</dbReference>
<dbReference type="GO" id="GO:0005634">
    <property type="term" value="C:nucleus"/>
    <property type="evidence" value="ECO:0007669"/>
    <property type="project" value="TreeGrafter"/>
</dbReference>